<evidence type="ECO:0000256" key="2">
    <source>
        <dbReference type="ARBA" id="ARBA00022679"/>
    </source>
</evidence>
<keyword evidence="1" id="KW-0328">Glycosyltransferase</keyword>
<dbReference type="Pfam" id="PF00534">
    <property type="entry name" value="Glycos_transf_1"/>
    <property type="match status" value="1"/>
</dbReference>
<evidence type="ECO:0000259" key="4">
    <source>
        <dbReference type="Pfam" id="PF13439"/>
    </source>
</evidence>
<dbReference type="PANTHER" id="PTHR12526:SF629">
    <property type="entry name" value="TEICHURONIC ACID BIOSYNTHESIS GLYCOSYLTRANSFERASE TUAH-RELATED"/>
    <property type="match status" value="1"/>
</dbReference>
<dbReference type="CDD" id="cd03794">
    <property type="entry name" value="GT4_WbuB-like"/>
    <property type="match status" value="1"/>
</dbReference>
<comment type="caution">
    <text evidence="5">The sequence shown here is derived from an EMBL/GenBank/DDBJ whole genome shotgun (WGS) entry which is preliminary data.</text>
</comment>
<evidence type="ECO:0000259" key="3">
    <source>
        <dbReference type="Pfam" id="PF00534"/>
    </source>
</evidence>
<evidence type="ECO:0000313" key="6">
    <source>
        <dbReference type="Proteomes" id="UP001596175"/>
    </source>
</evidence>
<protein>
    <submittedName>
        <fullName evidence="5">Glycosyltransferase family 4 protein</fullName>
    </submittedName>
</protein>
<keyword evidence="6" id="KW-1185">Reference proteome</keyword>
<dbReference type="EMBL" id="JBHSKG010000019">
    <property type="protein sequence ID" value="MFC5141946.1"/>
    <property type="molecule type" value="Genomic_DNA"/>
</dbReference>
<name>A0ABV9ZMV5_9PSEU</name>
<feature type="domain" description="Glycosyltransferase subfamily 4-like N-terminal" evidence="4">
    <location>
        <begin position="27"/>
        <end position="175"/>
    </location>
</feature>
<dbReference type="PANTHER" id="PTHR12526">
    <property type="entry name" value="GLYCOSYLTRANSFERASE"/>
    <property type="match status" value="1"/>
</dbReference>
<feature type="domain" description="Glycosyl transferase family 1" evidence="3">
    <location>
        <begin position="190"/>
        <end position="351"/>
    </location>
</feature>
<proteinExistence type="predicted"/>
<evidence type="ECO:0000313" key="5">
    <source>
        <dbReference type="EMBL" id="MFC5141946.1"/>
    </source>
</evidence>
<dbReference type="Pfam" id="PF13439">
    <property type="entry name" value="Glyco_transf_4"/>
    <property type="match status" value="1"/>
</dbReference>
<dbReference type="Proteomes" id="UP001596175">
    <property type="component" value="Unassembled WGS sequence"/>
</dbReference>
<dbReference type="InterPro" id="IPR028098">
    <property type="entry name" value="Glyco_trans_4-like_N"/>
</dbReference>
<dbReference type="SUPFAM" id="SSF53756">
    <property type="entry name" value="UDP-Glycosyltransferase/glycogen phosphorylase"/>
    <property type="match status" value="1"/>
</dbReference>
<dbReference type="InterPro" id="IPR001296">
    <property type="entry name" value="Glyco_trans_1"/>
</dbReference>
<dbReference type="RefSeq" id="WP_378024082.1">
    <property type="nucleotide sequence ID" value="NZ_JBHSKG010000019.1"/>
</dbReference>
<accession>A0ABV9ZMV5</accession>
<reference evidence="6" key="1">
    <citation type="journal article" date="2019" name="Int. J. Syst. Evol. Microbiol.">
        <title>The Global Catalogue of Microorganisms (GCM) 10K type strain sequencing project: providing services to taxonomists for standard genome sequencing and annotation.</title>
        <authorList>
            <consortium name="The Broad Institute Genomics Platform"/>
            <consortium name="The Broad Institute Genome Sequencing Center for Infectious Disease"/>
            <person name="Wu L."/>
            <person name="Ma J."/>
        </authorList>
    </citation>
    <scope>NUCLEOTIDE SEQUENCE [LARGE SCALE GENOMIC DNA]</scope>
    <source>
        <strain evidence="6">XZYJ18</strain>
    </source>
</reference>
<evidence type="ECO:0000256" key="1">
    <source>
        <dbReference type="ARBA" id="ARBA00022676"/>
    </source>
</evidence>
<gene>
    <name evidence="5" type="ORF">ACFPK1_27180</name>
</gene>
<keyword evidence="2" id="KW-0808">Transferase</keyword>
<dbReference type="Gene3D" id="3.40.50.2000">
    <property type="entry name" value="Glycogen Phosphorylase B"/>
    <property type="match status" value="2"/>
</dbReference>
<organism evidence="5 6">
    <name type="scientific">Actinomycetospora rhizophila</name>
    <dbReference type="NCBI Taxonomy" id="1416876"/>
    <lineage>
        <taxon>Bacteria</taxon>
        <taxon>Bacillati</taxon>
        <taxon>Actinomycetota</taxon>
        <taxon>Actinomycetes</taxon>
        <taxon>Pseudonocardiales</taxon>
        <taxon>Pseudonocardiaceae</taxon>
        <taxon>Actinomycetospora</taxon>
    </lineage>
</organism>
<sequence>MHNGDGPTRVAHLSSAHHWSDTRIFGRLCRTLSRHGYDVTLVAAGDEGRREEDGVHIVVEPIASGRAQRLLLAVPRVLAAAFRADADIYHLHDPELIPIIPLLRLRGAQVVYDAHEDLPSQVLDKHYLPLGVRPVLAAVARLLCAVADRSAHQIVAATPTIAERFRSERCTVVHNYPELLEDVDDTVDYDDRDPAIAYVGAVTAVRCATEMVDAMHLADLPEDWRLRLVGPASPANLRDELATRPGWTLVEDHGNVSPRRARELTASARIGLVLFQPTRAHVDALPTKLFEYMAAGLPIVASDFPVWRTIIDGAGCGILVDPMDPSAIAKALTTLARDPAGARAMGQNGRSAVLGHMNWAIEERNLLDAYTRLDARERTFSN</sequence>